<dbReference type="RefSeq" id="WP_121250123.1">
    <property type="nucleotide sequence ID" value="NZ_RBIL01000001.1"/>
</dbReference>
<evidence type="ECO:0000256" key="1">
    <source>
        <dbReference type="ARBA" id="ARBA00022553"/>
    </source>
</evidence>
<keyword evidence="2" id="KW-0472">Membrane</keyword>
<dbReference type="Pfam" id="PF00498">
    <property type="entry name" value="FHA"/>
    <property type="match status" value="1"/>
</dbReference>
<feature type="domain" description="FHA" evidence="3">
    <location>
        <begin position="91"/>
        <end position="140"/>
    </location>
</feature>
<dbReference type="EMBL" id="RBIL01000001">
    <property type="protein sequence ID" value="RKQ92426.1"/>
    <property type="molecule type" value="Genomic_DNA"/>
</dbReference>
<evidence type="ECO:0000256" key="2">
    <source>
        <dbReference type="SAM" id="Phobius"/>
    </source>
</evidence>
<keyword evidence="5" id="KW-1185">Reference proteome</keyword>
<accession>A0A660LDR7</accession>
<reference evidence="4 5" key="1">
    <citation type="submission" date="2018-10" db="EMBL/GenBank/DDBJ databases">
        <title>Genomic Encyclopedia of Archaeal and Bacterial Type Strains, Phase II (KMG-II): from individual species to whole genera.</title>
        <authorList>
            <person name="Goeker M."/>
        </authorList>
    </citation>
    <scope>NUCLEOTIDE SEQUENCE [LARGE SCALE GENOMIC DNA]</scope>
    <source>
        <strain evidence="4 5">DSM 14954</strain>
    </source>
</reference>
<dbReference type="CDD" id="cd00060">
    <property type="entry name" value="FHA"/>
    <property type="match status" value="1"/>
</dbReference>
<dbReference type="OrthoDB" id="277520at2"/>
<evidence type="ECO:0000313" key="5">
    <source>
        <dbReference type="Proteomes" id="UP000278962"/>
    </source>
</evidence>
<dbReference type="SUPFAM" id="SSF49879">
    <property type="entry name" value="SMAD/FHA domain"/>
    <property type="match status" value="1"/>
</dbReference>
<dbReference type="Gene3D" id="2.60.200.20">
    <property type="match status" value="1"/>
</dbReference>
<dbReference type="SMART" id="SM00240">
    <property type="entry name" value="FHA"/>
    <property type="match status" value="1"/>
</dbReference>
<keyword evidence="2" id="KW-0812">Transmembrane</keyword>
<evidence type="ECO:0000259" key="3">
    <source>
        <dbReference type="PROSITE" id="PS50006"/>
    </source>
</evidence>
<gene>
    <name evidence="4" type="ORF">C8N24_2272</name>
</gene>
<organism evidence="4 5">
    <name type="scientific">Solirubrobacter pauli</name>
    <dbReference type="NCBI Taxonomy" id="166793"/>
    <lineage>
        <taxon>Bacteria</taxon>
        <taxon>Bacillati</taxon>
        <taxon>Actinomycetota</taxon>
        <taxon>Thermoleophilia</taxon>
        <taxon>Solirubrobacterales</taxon>
        <taxon>Solirubrobacteraceae</taxon>
        <taxon>Solirubrobacter</taxon>
    </lineage>
</organism>
<comment type="caution">
    <text evidence="4">The sequence shown here is derived from an EMBL/GenBank/DDBJ whole genome shotgun (WGS) entry which is preliminary data.</text>
</comment>
<keyword evidence="2" id="KW-1133">Transmembrane helix</keyword>
<dbReference type="InterPro" id="IPR050923">
    <property type="entry name" value="Cell_Proc_Reg/RNA_Proc"/>
</dbReference>
<feature type="transmembrane region" description="Helical" evidence="2">
    <location>
        <begin position="6"/>
        <end position="26"/>
    </location>
</feature>
<dbReference type="InterPro" id="IPR008984">
    <property type="entry name" value="SMAD_FHA_dom_sf"/>
</dbReference>
<dbReference type="PANTHER" id="PTHR23308">
    <property type="entry name" value="NUCLEAR INHIBITOR OF PROTEIN PHOSPHATASE-1"/>
    <property type="match status" value="1"/>
</dbReference>
<protein>
    <submittedName>
        <fullName evidence="4">FHA domain-containing protein</fullName>
    </submittedName>
</protein>
<keyword evidence="1" id="KW-0597">Phosphoprotein</keyword>
<dbReference type="AlphaFoldDB" id="A0A660LDR7"/>
<dbReference type="InterPro" id="IPR000253">
    <property type="entry name" value="FHA_dom"/>
</dbReference>
<name>A0A660LDR7_9ACTN</name>
<proteinExistence type="predicted"/>
<dbReference type="Proteomes" id="UP000278962">
    <property type="component" value="Unassembled WGS sequence"/>
</dbReference>
<dbReference type="PROSITE" id="PS50006">
    <property type="entry name" value="FHA_DOMAIN"/>
    <property type="match status" value="1"/>
</dbReference>
<sequence>MELEPISVALKFGFLAVLYLFLLWVARSALKDLRRGTEPGYVGPSADYDEGATGMYSASTPMARDIGRPKLRVDTAAGLAPGSAYDLSEGALLGRGDQADIRLEDGFASSKHARLTPQGDVMVLEDLGSTNGTYLNEEPLRGPQPLHAGDKIRIGDSVFSYER</sequence>
<evidence type="ECO:0000313" key="4">
    <source>
        <dbReference type="EMBL" id="RKQ92426.1"/>
    </source>
</evidence>